<evidence type="ECO:0000256" key="3">
    <source>
        <dbReference type="SAM" id="SignalP"/>
    </source>
</evidence>
<organism evidence="5 6">
    <name type="scientific">Alteromonas arenosi</name>
    <dbReference type="NCBI Taxonomy" id="3055817"/>
    <lineage>
        <taxon>Bacteria</taxon>
        <taxon>Pseudomonadati</taxon>
        <taxon>Pseudomonadota</taxon>
        <taxon>Gammaproteobacteria</taxon>
        <taxon>Alteromonadales</taxon>
        <taxon>Alteromonadaceae</taxon>
        <taxon>Alteromonas/Salinimonas group</taxon>
        <taxon>Alteromonas</taxon>
    </lineage>
</organism>
<dbReference type="Proteomes" id="UP001234343">
    <property type="component" value="Unassembled WGS sequence"/>
</dbReference>
<dbReference type="EMBL" id="JAUCBP010000012">
    <property type="protein sequence ID" value="MDM7861851.1"/>
    <property type="molecule type" value="Genomic_DNA"/>
</dbReference>
<sequence>MKARFTRLLLLVTSLSLHAYATAQGATESANFEQHITVYVDDFTPYINGEGEPIGKAAKLLLTVAEYSDLKLNFKYVPYADATALLTLNKRAISYPFFKTPERLETFLFSKPIAKISSHVFYNRQSQNLAERKDLTGLRVGIVDGYSYGSLIDSQIETLKIDDKETGVNSSLSVFSSDREAIAALIRQEIDALPMADDVMNTNIANHFKPQRELIKKIDAIRSIEALYVIAPKSAYGEQVIAQLDAAISAKFSEQVNGETNIVFVADQQPITDVAELVPAEGFPAITGTDTDSEDVYTLPIGTRVAVLDWSEAIREPNNATQINRNMLLTSRVVVLNGPHVGKELLVKNMHIHLQAE</sequence>
<accession>A0ABT7T078</accession>
<evidence type="ECO:0000256" key="1">
    <source>
        <dbReference type="ARBA" id="ARBA00010333"/>
    </source>
</evidence>
<dbReference type="PANTHER" id="PTHR35936:SF25">
    <property type="entry name" value="ABC TRANSPORTER SUBSTRATE-BINDING PROTEIN"/>
    <property type="match status" value="1"/>
</dbReference>
<protein>
    <submittedName>
        <fullName evidence="5">Transporter substrate-binding domain-containing protein</fullName>
    </submittedName>
</protein>
<keyword evidence="6" id="KW-1185">Reference proteome</keyword>
<name>A0ABT7T078_9ALTE</name>
<reference evidence="5 6" key="1">
    <citation type="submission" date="2023-06" db="EMBL/GenBank/DDBJ databases">
        <title>Alteromonas sp. ASW11-36 isolated from intertidal sand.</title>
        <authorList>
            <person name="Li Y."/>
        </authorList>
    </citation>
    <scope>NUCLEOTIDE SEQUENCE [LARGE SCALE GENOMIC DNA]</scope>
    <source>
        <strain evidence="5 6">ASW11-36</strain>
    </source>
</reference>
<comment type="similarity">
    <text evidence="1">Belongs to the bacterial solute-binding protein 3 family.</text>
</comment>
<comment type="caution">
    <text evidence="5">The sequence shown here is derived from an EMBL/GenBank/DDBJ whole genome shotgun (WGS) entry which is preliminary data.</text>
</comment>
<dbReference type="SUPFAM" id="SSF53850">
    <property type="entry name" value="Periplasmic binding protein-like II"/>
    <property type="match status" value="1"/>
</dbReference>
<feature type="signal peptide" evidence="3">
    <location>
        <begin position="1"/>
        <end position="23"/>
    </location>
</feature>
<gene>
    <name evidence="5" type="ORF">QTP81_14705</name>
</gene>
<evidence type="ECO:0000259" key="4">
    <source>
        <dbReference type="Pfam" id="PF00497"/>
    </source>
</evidence>
<dbReference type="Pfam" id="PF00497">
    <property type="entry name" value="SBP_bac_3"/>
    <property type="match status" value="1"/>
</dbReference>
<feature type="chain" id="PRO_5047099239" evidence="3">
    <location>
        <begin position="24"/>
        <end position="357"/>
    </location>
</feature>
<dbReference type="Gene3D" id="3.40.190.10">
    <property type="entry name" value="Periplasmic binding protein-like II"/>
    <property type="match status" value="2"/>
</dbReference>
<feature type="domain" description="Solute-binding protein family 3/N-terminal" evidence="4">
    <location>
        <begin position="43"/>
        <end position="192"/>
    </location>
</feature>
<keyword evidence="2 3" id="KW-0732">Signal</keyword>
<dbReference type="RefSeq" id="WP_289366527.1">
    <property type="nucleotide sequence ID" value="NZ_JAUCBP010000012.1"/>
</dbReference>
<dbReference type="PANTHER" id="PTHR35936">
    <property type="entry name" value="MEMBRANE-BOUND LYTIC MUREIN TRANSGLYCOSYLASE F"/>
    <property type="match status" value="1"/>
</dbReference>
<evidence type="ECO:0000313" key="6">
    <source>
        <dbReference type="Proteomes" id="UP001234343"/>
    </source>
</evidence>
<proteinExistence type="inferred from homology"/>
<evidence type="ECO:0000256" key="2">
    <source>
        <dbReference type="ARBA" id="ARBA00022729"/>
    </source>
</evidence>
<evidence type="ECO:0000313" key="5">
    <source>
        <dbReference type="EMBL" id="MDM7861851.1"/>
    </source>
</evidence>
<dbReference type="InterPro" id="IPR001638">
    <property type="entry name" value="Solute-binding_3/MltF_N"/>
</dbReference>